<evidence type="ECO:0000313" key="3">
    <source>
        <dbReference type="Proteomes" id="UP000694388"/>
    </source>
</evidence>
<feature type="signal peptide" evidence="1">
    <location>
        <begin position="1"/>
        <end position="18"/>
    </location>
</feature>
<feature type="chain" id="PRO_5034951083" evidence="1">
    <location>
        <begin position="19"/>
        <end position="209"/>
    </location>
</feature>
<proteinExistence type="predicted"/>
<reference evidence="2" key="2">
    <citation type="submission" date="2025-09" db="UniProtKB">
        <authorList>
            <consortium name="Ensembl"/>
        </authorList>
    </citation>
    <scope>IDENTIFICATION</scope>
</reference>
<evidence type="ECO:0000256" key="1">
    <source>
        <dbReference type="SAM" id="SignalP"/>
    </source>
</evidence>
<accession>A0A8C4WWQ5</accession>
<evidence type="ECO:0000313" key="2">
    <source>
        <dbReference type="Ensembl" id="ENSEBUP00000015942.1"/>
    </source>
</evidence>
<name>A0A8C4WWQ5_EPTBU</name>
<dbReference type="AlphaFoldDB" id="A0A8C4WWQ5"/>
<keyword evidence="3" id="KW-1185">Reference proteome</keyword>
<keyword evidence="1" id="KW-0732">Signal</keyword>
<protein>
    <submittedName>
        <fullName evidence="2">Uncharacterized protein</fullName>
    </submittedName>
</protein>
<dbReference type="Ensembl" id="ENSEBUT00000016518.1">
    <property type="protein sequence ID" value="ENSEBUP00000015942.1"/>
    <property type="gene ID" value="ENSEBUG00000010025.1"/>
</dbReference>
<dbReference type="Proteomes" id="UP000694388">
    <property type="component" value="Unplaced"/>
</dbReference>
<reference evidence="2" key="1">
    <citation type="submission" date="2025-08" db="UniProtKB">
        <authorList>
            <consortium name="Ensembl"/>
        </authorList>
    </citation>
    <scope>IDENTIFICATION</scope>
</reference>
<sequence length="209" mass="23402">MDRTTGQLLSGCFPRLMAGLLPWLALDNAGILNHTKARRFLTLLKQDDWIGNQGVDHLMMMYLPEIIVELLGTLGGREEDGTDGENLGNDYDFTSELDPTFHRPSFSPRMLRSSLAYLASCLGQEGSIIKTLTHRPDIIQRIMLGQLQLVESLQDSERLRALRSYALFVLELLPNLPALSGSTPGDLGSFVLRDIVYSLVHFLRSDQSR</sequence>
<organism evidence="2 3">
    <name type="scientific">Eptatretus burgeri</name>
    <name type="common">Inshore hagfish</name>
    <dbReference type="NCBI Taxonomy" id="7764"/>
    <lineage>
        <taxon>Eukaryota</taxon>
        <taxon>Metazoa</taxon>
        <taxon>Chordata</taxon>
        <taxon>Craniata</taxon>
        <taxon>Vertebrata</taxon>
        <taxon>Cyclostomata</taxon>
        <taxon>Myxini</taxon>
        <taxon>Myxiniformes</taxon>
        <taxon>Myxinidae</taxon>
        <taxon>Eptatretinae</taxon>
        <taxon>Eptatretus</taxon>
    </lineage>
</organism>